<feature type="region of interest" description="Disordered" evidence="1">
    <location>
        <begin position="703"/>
        <end position="739"/>
    </location>
</feature>
<feature type="compositionally biased region" description="Polar residues" evidence="1">
    <location>
        <begin position="123"/>
        <end position="137"/>
    </location>
</feature>
<feature type="region of interest" description="Disordered" evidence="1">
    <location>
        <begin position="1049"/>
        <end position="1078"/>
    </location>
</feature>
<evidence type="ECO:0008006" key="4">
    <source>
        <dbReference type="Google" id="ProtNLM"/>
    </source>
</evidence>
<feature type="region of interest" description="Disordered" evidence="1">
    <location>
        <begin position="984"/>
        <end position="1026"/>
    </location>
</feature>
<feature type="region of interest" description="Disordered" evidence="1">
    <location>
        <begin position="595"/>
        <end position="615"/>
    </location>
</feature>
<dbReference type="PANTHER" id="PTHR21634:SF9">
    <property type="entry name" value="RE13835P"/>
    <property type="match status" value="1"/>
</dbReference>
<sequence length="1094" mass="120723">MLASLFRGTSGQSKSQYIESVTDDAHTRSLLFGQSQHVFNLSASLPPSPFGSPPLRPSSFDDQAGLELEEKDIRILLAQDAYGGDDRPTLLFDSFSPEKRTDGQGVIRSPLPAEWRPEELSRNRSSTFSGNQSSWTRPTKDLPAKDDPFLECMFGVQTSAKTNSATKLHIVPAHNRKWNASERGPRKTSDNSDQRRRAPLARAHTSSQQITLSSLDVGGRDALLVTRLFHVPLDETIKIANTKSTMSPMLGQDKPPKLVERRVPAFAIGLVLYLPHPTHRPHSSHSRKGSKSGYGHSHASEGSSVSSETRSWTFLDAMPASLSSSVAAGSDEDQRVDMVVDNWDIVLRCLFRLQNIGQRVVTDELHKILLHQADEPRNKSHKERSMQRSNQRILAIHDAHAVARSPLMATVSVETSKRIVYALRIPRVITGLGFTAGHWIDEARMLYRSCGGKQQGVFLFSLLTAFLGSNMQWLERLAPEWYRKQFQANHKKAEDVKPLIARTIIVSDHKGLARRLIYILASFLPGRTGIDRLARLGEESLGASSSSPFNHSLHAQSSGRRRKPYMRNAQPTPDQAKEFISTSATSQTSLASAMINRSPRRQLSRKDSNKFDIGGDGIRTMIQGGSGTSSAIVPQAVATPMAHISVRDGYFSESAIVDTNDSIASADLSKMLSRAASSHRRTSSVSSRLSSFVSGLSGIWSNKQSTSGDRYSTTTFSQDSSPVHQHKRSSSSAVPINRNNPLQIMVDELEQNNAIPQELNPGQYRDEMLQRTDESIKLTSAAPRLHVDQQDGVIDVELDLPGFMSATSLSPPQHYFNRKRAKSPKVRGDGSDSFCSSMTMASGKRAQHEHINVGGYLRRHHEDFVLHAVRPYNDLQEDIRRVLCAEPTPHEVIEKLSQDTLSSCWIPICTTLVADTRLFSIHKLTLRRQYEISSSQPTSGTVLIVPNGSTNSFLSLKNEEIADEVVLGFDATLAKAIEKLLNVTPDEASGSGPSTRTHSRNVSVGTTSSTRASGIKPASPANPPPEVFKAEQQDLVAEALEEVVRSVDEALNKTEPKPAQNTGSRQDKGLPQQENALREGVRKWMIDVEHTSVW</sequence>
<dbReference type="Proteomes" id="UP001309876">
    <property type="component" value="Unassembled WGS sequence"/>
</dbReference>
<keyword evidence="3" id="KW-1185">Reference proteome</keyword>
<gene>
    <name evidence="2" type="ORF">LTR05_006286</name>
</gene>
<feature type="region of interest" description="Disordered" evidence="1">
    <location>
        <begin position="277"/>
        <end position="305"/>
    </location>
</feature>
<dbReference type="PANTHER" id="PTHR21634">
    <property type="entry name" value="RE13835P"/>
    <property type="match status" value="1"/>
</dbReference>
<name>A0AAN7SWZ5_9EURO</name>
<feature type="compositionally biased region" description="Low complexity" evidence="1">
    <location>
        <begin position="291"/>
        <end position="305"/>
    </location>
</feature>
<dbReference type="GO" id="GO:0005737">
    <property type="term" value="C:cytoplasm"/>
    <property type="evidence" value="ECO:0007669"/>
    <property type="project" value="TreeGrafter"/>
</dbReference>
<evidence type="ECO:0000256" key="1">
    <source>
        <dbReference type="SAM" id="MobiDB-lite"/>
    </source>
</evidence>
<feature type="region of interest" description="Disordered" evidence="1">
    <location>
        <begin position="94"/>
        <end position="142"/>
    </location>
</feature>
<feature type="compositionally biased region" description="Basic and acidic residues" evidence="1">
    <location>
        <begin position="179"/>
        <end position="196"/>
    </location>
</feature>
<evidence type="ECO:0000313" key="2">
    <source>
        <dbReference type="EMBL" id="KAK5083781.1"/>
    </source>
</evidence>
<reference evidence="2 3" key="1">
    <citation type="submission" date="2023-08" db="EMBL/GenBank/DDBJ databases">
        <title>Black Yeasts Isolated from many extreme environments.</title>
        <authorList>
            <person name="Coleine C."/>
            <person name="Stajich J.E."/>
            <person name="Selbmann L."/>
        </authorList>
    </citation>
    <scope>NUCLEOTIDE SEQUENCE [LARGE SCALE GENOMIC DNA]</scope>
    <source>
        <strain evidence="2 3">CCFEE 5910</strain>
    </source>
</reference>
<accession>A0AAN7SWZ5</accession>
<evidence type="ECO:0000313" key="3">
    <source>
        <dbReference type="Proteomes" id="UP001309876"/>
    </source>
</evidence>
<proteinExistence type="predicted"/>
<feature type="compositionally biased region" description="Polar residues" evidence="1">
    <location>
        <begin position="548"/>
        <end position="558"/>
    </location>
</feature>
<protein>
    <recommendedName>
        <fullName evidence="4">Folliculin-interacting protein N-terminal domain-containing protein</fullName>
    </recommendedName>
</protein>
<feature type="compositionally biased region" description="Polar residues" evidence="1">
    <location>
        <begin position="991"/>
        <end position="1012"/>
    </location>
</feature>
<dbReference type="GO" id="GO:0051087">
    <property type="term" value="F:protein-folding chaperone binding"/>
    <property type="evidence" value="ECO:0007669"/>
    <property type="project" value="TreeGrafter"/>
</dbReference>
<feature type="region of interest" description="Disordered" evidence="1">
    <location>
        <begin position="541"/>
        <end position="574"/>
    </location>
</feature>
<feature type="region of interest" description="Disordered" evidence="1">
    <location>
        <begin position="172"/>
        <end position="209"/>
    </location>
</feature>
<dbReference type="GO" id="GO:0042030">
    <property type="term" value="F:ATPase inhibitor activity"/>
    <property type="evidence" value="ECO:0007669"/>
    <property type="project" value="TreeGrafter"/>
</dbReference>
<feature type="compositionally biased region" description="Polar residues" evidence="1">
    <location>
        <begin position="730"/>
        <end position="739"/>
    </location>
</feature>
<feature type="compositionally biased region" description="Basic residues" evidence="1">
    <location>
        <begin position="277"/>
        <end position="290"/>
    </location>
</feature>
<dbReference type="EMBL" id="JAVRRJ010000006">
    <property type="protein sequence ID" value="KAK5083781.1"/>
    <property type="molecule type" value="Genomic_DNA"/>
</dbReference>
<comment type="caution">
    <text evidence="2">The sequence shown here is derived from an EMBL/GenBank/DDBJ whole genome shotgun (WGS) entry which is preliminary data.</text>
</comment>
<dbReference type="AlphaFoldDB" id="A0AAN7SWZ5"/>
<feature type="compositionally biased region" description="Polar residues" evidence="1">
    <location>
        <begin position="703"/>
        <end position="723"/>
    </location>
</feature>
<organism evidence="2 3">
    <name type="scientific">Lithohypha guttulata</name>
    <dbReference type="NCBI Taxonomy" id="1690604"/>
    <lineage>
        <taxon>Eukaryota</taxon>
        <taxon>Fungi</taxon>
        <taxon>Dikarya</taxon>
        <taxon>Ascomycota</taxon>
        <taxon>Pezizomycotina</taxon>
        <taxon>Eurotiomycetes</taxon>
        <taxon>Chaetothyriomycetidae</taxon>
        <taxon>Chaetothyriales</taxon>
        <taxon>Trichomeriaceae</taxon>
        <taxon>Lithohypha</taxon>
    </lineage>
</organism>